<dbReference type="EMBL" id="QPJI01000019">
    <property type="protein sequence ID" value="RCW63302.1"/>
    <property type="molecule type" value="Genomic_DNA"/>
</dbReference>
<dbReference type="RefSeq" id="WP_114435336.1">
    <property type="nucleotide sequence ID" value="NZ_QPJI01000019.1"/>
</dbReference>
<sequence>MTKSQSVAELFTQEVARQTKKLNRRSSWISKIMESQWPSYLLPITRVIEALGLSTETEFKEYQSVLKLMLAEALNQYRAGADKICEKSGLMPSEIPDATRYAIYLSSLVDQVAMNFECVENEQSLILHRRAKPVRKRASDIELRASIYELLCSPSLQKYMRSTGNEQTIIDNDLSRCA</sequence>
<comment type="caution">
    <text evidence="1">The sequence shown here is derived from an EMBL/GenBank/DDBJ whole genome shotgun (WGS) entry which is preliminary data.</text>
</comment>
<name>A0A368X5K5_MARNT</name>
<dbReference type="AlphaFoldDB" id="A0A368X5K5"/>
<proteinExistence type="predicted"/>
<organism evidence="1 2">
    <name type="scientific">Marinobacter nauticus</name>
    <name type="common">Marinobacter hydrocarbonoclasticus</name>
    <name type="synonym">Marinobacter aquaeolei</name>
    <dbReference type="NCBI Taxonomy" id="2743"/>
    <lineage>
        <taxon>Bacteria</taxon>
        <taxon>Pseudomonadati</taxon>
        <taxon>Pseudomonadota</taxon>
        <taxon>Gammaproteobacteria</taxon>
        <taxon>Pseudomonadales</taxon>
        <taxon>Marinobacteraceae</taxon>
        <taxon>Marinobacter</taxon>
    </lineage>
</organism>
<evidence type="ECO:0000313" key="1">
    <source>
        <dbReference type="EMBL" id="RCW63302.1"/>
    </source>
</evidence>
<gene>
    <name evidence="1" type="ORF">DET61_11972</name>
</gene>
<evidence type="ECO:0000313" key="2">
    <source>
        <dbReference type="Proteomes" id="UP000253647"/>
    </source>
</evidence>
<reference evidence="1 2" key="1">
    <citation type="submission" date="2018-07" db="EMBL/GenBank/DDBJ databases">
        <title>Freshwater and sediment microbial communities from various areas in North America, analyzing microbe dynamics in response to fracking.</title>
        <authorList>
            <person name="Lamendella R."/>
        </authorList>
    </citation>
    <scope>NUCLEOTIDE SEQUENCE [LARGE SCALE GENOMIC DNA]</scope>
    <source>
        <strain evidence="1 2">105B</strain>
    </source>
</reference>
<dbReference type="Proteomes" id="UP000253647">
    <property type="component" value="Unassembled WGS sequence"/>
</dbReference>
<protein>
    <submittedName>
        <fullName evidence="1">Uncharacterized protein</fullName>
    </submittedName>
</protein>
<accession>A0A368X5K5</accession>